<comment type="caution">
    <text evidence="1">The sequence shown here is derived from an EMBL/GenBank/DDBJ whole genome shotgun (WGS) entry which is preliminary data.</text>
</comment>
<dbReference type="AlphaFoldDB" id="A0A7X0H7U8"/>
<dbReference type="Proteomes" id="UP000541810">
    <property type="component" value="Unassembled WGS sequence"/>
</dbReference>
<dbReference type="Gene3D" id="3.60.160.10">
    <property type="entry name" value="Mitochondrial biogenesis AIM24"/>
    <property type="match status" value="1"/>
</dbReference>
<proteinExistence type="predicted"/>
<gene>
    <name evidence="1" type="ORF">HNQ40_002693</name>
</gene>
<dbReference type="InterPro" id="IPR002838">
    <property type="entry name" value="AIM24"/>
</dbReference>
<sequence>MSDAAVPRRFTLDSFVEATVERELREGLFELESERILDINLDGEVWIKTGAMIAYTGAVKFVREKLLDQGIGNLLKKAVTGDGARLTKATGQGSVFCADIGKKITILQLQGESIFVNGNDLLAFETSLQYDIKMMKKVGAMLAGGLFNVRLEGHGLVAVTSHYDPLTLPVVPGQPITTDPNATVMWSGTLSPSLKTDLQLKTFLGRGSGESVQMQFEGDGFVVVQPFEEVILQAGTAS</sequence>
<dbReference type="PANTHER" id="PTHR38074:SF1">
    <property type="entry name" value="ALTERED INHERITANCE OF MITOCHONDRIA PROTEIN 24, MITOCHONDRIAL"/>
    <property type="match status" value="1"/>
</dbReference>
<dbReference type="Pfam" id="PF01987">
    <property type="entry name" value="AIM24"/>
    <property type="match status" value="1"/>
</dbReference>
<dbReference type="InterPro" id="IPR016031">
    <property type="entry name" value="Trp_RNA-bd_attenuator-like_dom"/>
</dbReference>
<keyword evidence="2" id="KW-1185">Reference proteome</keyword>
<accession>A0A7X0H7U8</accession>
<organism evidence="1 2">
    <name type="scientific">Algisphaera agarilytica</name>
    <dbReference type="NCBI Taxonomy" id="1385975"/>
    <lineage>
        <taxon>Bacteria</taxon>
        <taxon>Pseudomonadati</taxon>
        <taxon>Planctomycetota</taxon>
        <taxon>Phycisphaerae</taxon>
        <taxon>Phycisphaerales</taxon>
        <taxon>Phycisphaeraceae</taxon>
        <taxon>Algisphaera</taxon>
    </lineage>
</organism>
<protein>
    <submittedName>
        <fullName evidence="1">Uncharacterized protein (AIM24 family)</fullName>
    </submittedName>
</protein>
<dbReference type="RefSeq" id="WP_184678380.1">
    <property type="nucleotide sequence ID" value="NZ_JACHGY010000001.1"/>
</dbReference>
<evidence type="ECO:0000313" key="1">
    <source>
        <dbReference type="EMBL" id="MBB6430887.1"/>
    </source>
</evidence>
<name>A0A7X0H7U8_9BACT</name>
<dbReference type="InterPro" id="IPR036983">
    <property type="entry name" value="AIM24_sf"/>
</dbReference>
<dbReference type="EMBL" id="JACHGY010000001">
    <property type="protein sequence ID" value="MBB6430887.1"/>
    <property type="molecule type" value="Genomic_DNA"/>
</dbReference>
<dbReference type="PANTHER" id="PTHR38074">
    <property type="entry name" value="ALTERED INHERITANCE OF MITOCHONDRIA PROTEIN 24, MITOCHONDRIAL"/>
    <property type="match status" value="1"/>
</dbReference>
<dbReference type="SUPFAM" id="SSF51219">
    <property type="entry name" value="TRAP-like"/>
    <property type="match status" value="1"/>
</dbReference>
<reference evidence="1 2" key="1">
    <citation type="submission" date="2020-08" db="EMBL/GenBank/DDBJ databases">
        <title>Genomic Encyclopedia of Type Strains, Phase IV (KMG-IV): sequencing the most valuable type-strain genomes for metagenomic binning, comparative biology and taxonomic classification.</title>
        <authorList>
            <person name="Goeker M."/>
        </authorList>
    </citation>
    <scope>NUCLEOTIDE SEQUENCE [LARGE SCALE GENOMIC DNA]</scope>
    <source>
        <strain evidence="1 2">DSM 103725</strain>
    </source>
</reference>
<evidence type="ECO:0000313" key="2">
    <source>
        <dbReference type="Proteomes" id="UP000541810"/>
    </source>
</evidence>